<dbReference type="InterPro" id="IPR015943">
    <property type="entry name" value="WD40/YVTN_repeat-like_dom_sf"/>
</dbReference>
<protein>
    <submittedName>
        <fullName evidence="1">Uncharacterized protein</fullName>
    </submittedName>
</protein>
<dbReference type="Gene3D" id="2.130.10.10">
    <property type="entry name" value="YVTN repeat-like/Quinoprotein amine dehydrogenase"/>
    <property type="match status" value="2"/>
</dbReference>
<proteinExistence type="predicted"/>
<organism evidence="1 2">
    <name type="scientific">Ignicoccus pacificus DSM 13166</name>
    <dbReference type="NCBI Taxonomy" id="940294"/>
    <lineage>
        <taxon>Archaea</taxon>
        <taxon>Thermoproteota</taxon>
        <taxon>Thermoprotei</taxon>
        <taxon>Desulfurococcales</taxon>
        <taxon>Desulfurococcaceae</taxon>
        <taxon>Ignicoccus</taxon>
    </lineage>
</organism>
<evidence type="ECO:0000313" key="2">
    <source>
        <dbReference type="Proteomes" id="UP001063698"/>
    </source>
</evidence>
<evidence type="ECO:0000313" key="1">
    <source>
        <dbReference type="EMBL" id="UXD22618.1"/>
    </source>
</evidence>
<keyword evidence="2" id="KW-1185">Reference proteome</keyword>
<dbReference type="EMBL" id="CP006868">
    <property type="protein sequence ID" value="UXD22618.1"/>
    <property type="molecule type" value="Genomic_DNA"/>
</dbReference>
<gene>
    <name evidence="1" type="ORF">IPA_06735</name>
</gene>
<dbReference type="Proteomes" id="UP001063698">
    <property type="component" value="Chromosome"/>
</dbReference>
<dbReference type="KEGG" id="ipc:IPA_06735"/>
<dbReference type="InterPro" id="IPR001680">
    <property type="entry name" value="WD40_rpt"/>
</dbReference>
<accession>A0A977KCI7</accession>
<dbReference type="AlphaFoldDB" id="A0A977KCI7"/>
<dbReference type="SMART" id="SM00320">
    <property type="entry name" value="WD40"/>
    <property type="match status" value="4"/>
</dbReference>
<sequence>MRKVAILLLLLLASKSFAFLLSRHLWTYKTGSIVEGLTFSDDGKLGVVSYDHCIYILDQKGNLIIKKCGNNAMLGASYCCDKFGFVNEDGNAYIYDLKNGTWKKVYVGSDHAQTITMLQDGFLAGSFNDKLAYFTFDGFKGWDVEVDISGAPTVYGEYVYVPGYSTPSYCTYCKGALIILNISSGERVRIITFSENVNSAQVCDHYLALGTAHHVYLYNISNPLSPKLLWSVGGIASSCTWDVCGGAIDIAFSPDCKYILSADNNDHKIHIFDIKGNQVLERKFESHVWSVAWWRDRIAIGLYNGKVYVLKIKGYIPSIATACPCTTTVTTTTTLTTTVTKTITRTTTITYTIAITQK</sequence>
<name>A0A977KCI7_9CREN</name>
<dbReference type="SUPFAM" id="SSF50969">
    <property type="entry name" value="YVTN repeat-like/Quinoprotein amine dehydrogenase"/>
    <property type="match status" value="1"/>
</dbReference>
<reference evidence="1" key="1">
    <citation type="submission" date="2013-11" db="EMBL/GenBank/DDBJ databases">
        <title>Comparative genomics of Ignicoccus.</title>
        <authorList>
            <person name="Podar M."/>
        </authorList>
    </citation>
    <scope>NUCLEOTIDE SEQUENCE</scope>
    <source>
        <strain evidence="1">DSM 13166</strain>
    </source>
</reference>
<dbReference type="InterPro" id="IPR011044">
    <property type="entry name" value="Quino_amine_DH_bsu"/>
</dbReference>